<dbReference type="OrthoDB" id="3650368at2759"/>
<gene>
    <name evidence="2" type="ORF">CB0940_08200</name>
</gene>
<feature type="compositionally biased region" description="Basic and acidic residues" evidence="1">
    <location>
        <begin position="345"/>
        <end position="354"/>
    </location>
</feature>
<evidence type="ECO:0000256" key="1">
    <source>
        <dbReference type="SAM" id="MobiDB-lite"/>
    </source>
</evidence>
<dbReference type="EMBL" id="LKMD01000104">
    <property type="protein sequence ID" value="PIA94764.1"/>
    <property type="molecule type" value="Genomic_DNA"/>
</dbReference>
<reference evidence="2 3" key="1">
    <citation type="submission" date="2015-10" db="EMBL/GenBank/DDBJ databases">
        <title>The cercosporin biosynthetic gene cluster was horizontally transferred to several fungal lineages and shown to be expanded in Cercospora beticola based on microsynteny with recipient genomes.</title>
        <authorList>
            <person name="De Jonge R."/>
            <person name="Ebert M.K."/>
            <person name="Suttle J.C."/>
            <person name="Jurick Ii W.M."/>
            <person name="Secor G.A."/>
            <person name="Thomma B.P."/>
            <person name="Van De Peer Y."/>
            <person name="Bolton M.D."/>
        </authorList>
    </citation>
    <scope>NUCLEOTIDE SEQUENCE [LARGE SCALE GENOMIC DNA]</scope>
    <source>
        <strain evidence="2 3">09-40</strain>
    </source>
</reference>
<feature type="region of interest" description="Disordered" evidence="1">
    <location>
        <begin position="341"/>
        <end position="370"/>
    </location>
</feature>
<proteinExistence type="predicted"/>
<protein>
    <submittedName>
        <fullName evidence="2">Uncharacterized protein</fullName>
    </submittedName>
</protein>
<accession>A0A2G5HQF7</accession>
<feature type="compositionally biased region" description="Low complexity" evidence="1">
    <location>
        <begin position="357"/>
        <end position="367"/>
    </location>
</feature>
<evidence type="ECO:0000313" key="3">
    <source>
        <dbReference type="Proteomes" id="UP000230605"/>
    </source>
</evidence>
<dbReference type="AlphaFoldDB" id="A0A2G5HQF7"/>
<feature type="region of interest" description="Disordered" evidence="1">
    <location>
        <begin position="31"/>
        <end position="67"/>
    </location>
</feature>
<evidence type="ECO:0000313" key="2">
    <source>
        <dbReference type="EMBL" id="PIA94764.1"/>
    </source>
</evidence>
<feature type="compositionally biased region" description="Basic and acidic residues" evidence="1">
    <location>
        <begin position="34"/>
        <end position="53"/>
    </location>
</feature>
<name>A0A2G5HQF7_CERBT</name>
<dbReference type="Proteomes" id="UP000230605">
    <property type="component" value="Chromosome 6"/>
</dbReference>
<comment type="caution">
    <text evidence="2">The sequence shown here is derived from an EMBL/GenBank/DDBJ whole genome shotgun (WGS) entry which is preliminary data.</text>
</comment>
<sequence>MYSRRRSKHVCIHVMKSNLAMRSWRFLMSSKGRRSGEHCRTEADSNRTNEQHLDTQPPHVVPDARDSRPTFHHELEQPARQEGEALVIQGDITQELRRQYVQLLRRRARVEHIRVEAQQALQQSSDARRFFHESKHELMKYIRDQGGGYSLDQPAFLTLCDNMLVDSDTADAKATTAKNLQGKLSSHEYRLRESEIAFSKQLDEFLKSTGAWDSTQLDQVRLENTSTTTSQSTLSPILDPLLQTYYDKAGDVRLLGEELADLDVEHQQALSIRALERDQGKTPSETESCYERSYQASRAALEKQFGDALAAADAIRRQYFSEISSSLPDLPLDEFVLPEPLFEPRSPEQNRESNQDATSTAASSRSTCAERKQEMVLEWANQIQEIADKPPIRPVTNEEVDGKPPTFLVTQEDVDAMQRIDLDKWGYVHVQRPRRHSSVSHLRWKVNEANKHL</sequence>
<organism evidence="2 3">
    <name type="scientific">Cercospora beticola</name>
    <name type="common">Sugarbeet leaf spot fungus</name>
    <dbReference type="NCBI Taxonomy" id="122368"/>
    <lineage>
        <taxon>Eukaryota</taxon>
        <taxon>Fungi</taxon>
        <taxon>Dikarya</taxon>
        <taxon>Ascomycota</taxon>
        <taxon>Pezizomycotina</taxon>
        <taxon>Dothideomycetes</taxon>
        <taxon>Dothideomycetidae</taxon>
        <taxon>Mycosphaerellales</taxon>
        <taxon>Mycosphaerellaceae</taxon>
        <taxon>Cercospora</taxon>
    </lineage>
</organism>